<dbReference type="EMBL" id="JBHLUE010000001">
    <property type="protein sequence ID" value="MFC0562662.1"/>
    <property type="molecule type" value="Genomic_DNA"/>
</dbReference>
<comment type="caution">
    <text evidence="2">The sequence shown here is derived from an EMBL/GenBank/DDBJ whole genome shotgun (WGS) entry which is preliminary data.</text>
</comment>
<evidence type="ECO:0000256" key="1">
    <source>
        <dbReference type="SAM" id="MobiDB-lite"/>
    </source>
</evidence>
<sequence>MPEPARYSVVECVVTGHHPLGLLARLTHGGDEAVLERVPVEDAPLDELPPVGAVLPAVVLGRTADGRLRLAGRPAFVALVRSAADPAAALDAWSRIRAADEAYAEACHNLFSGPDAAAVLCWALDQPAGSPQLGFALRALRDAPTELKLGFVDELLRVSTEGTPPSAVRQVLSSIHLSVDGGSHRRGPRRPNGTPPPRSATPPNSARPPNAALHSLVRSPDAKRPPNVGDAGTGPERAA</sequence>
<name>A0ABV6NPG7_9ACTN</name>
<keyword evidence="3" id="KW-1185">Reference proteome</keyword>
<evidence type="ECO:0000313" key="3">
    <source>
        <dbReference type="Proteomes" id="UP001589894"/>
    </source>
</evidence>
<organism evidence="2 3">
    <name type="scientific">Plantactinospora siamensis</name>
    <dbReference type="NCBI Taxonomy" id="555372"/>
    <lineage>
        <taxon>Bacteria</taxon>
        <taxon>Bacillati</taxon>
        <taxon>Actinomycetota</taxon>
        <taxon>Actinomycetes</taxon>
        <taxon>Micromonosporales</taxon>
        <taxon>Micromonosporaceae</taxon>
        <taxon>Plantactinospora</taxon>
    </lineage>
</organism>
<protein>
    <submittedName>
        <fullName evidence="2">Uncharacterized protein</fullName>
    </submittedName>
</protein>
<proteinExistence type="predicted"/>
<evidence type="ECO:0000313" key="2">
    <source>
        <dbReference type="EMBL" id="MFC0562662.1"/>
    </source>
</evidence>
<dbReference type="RefSeq" id="WP_377334507.1">
    <property type="nucleotide sequence ID" value="NZ_JBHLUE010000001.1"/>
</dbReference>
<gene>
    <name evidence="2" type="ORF">ACFFHU_00510</name>
</gene>
<accession>A0ABV6NPG7</accession>
<dbReference type="Proteomes" id="UP001589894">
    <property type="component" value="Unassembled WGS sequence"/>
</dbReference>
<feature type="region of interest" description="Disordered" evidence="1">
    <location>
        <begin position="178"/>
        <end position="239"/>
    </location>
</feature>
<reference evidence="2 3" key="1">
    <citation type="submission" date="2024-09" db="EMBL/GenBank/DDBJ databases">
        <authorList>
            <person name="Sun Q."/>
            <person name="Mori K."/>
        </authorList>
    </citation>
    <scope>NUCLEOTIDE SEQUENCE [LARGE SCALE GENOMIC DNA]</scope>
    <source>
        <strain evidence="2 3">TBRC 2205</strain>
    </source>
</reference>